<accession>A0A6N8G5S7</accession>
<comment type="caution">
    <text evidence="2">The sequence shown here is derived from an EMBL/GenBank/DDBJ whole genome shotgun (WGS) entry which is preliminary data.</text>
</comment>
<dbReference type="Proteomes" id="UP000441797">
    <property type="component" value="Unassembled WGS sequence"/>
</dbReference>
<dbReference type="Gene3D" id="1.10.260.40">
    <property type="entry name" value="lambda repressor-like DNA-binding domains"/>
    <property type="match status" value="1"/>
</dbReference>
<evidence type="ECO:0000313" key="3">
    <source>
        <dbReference type="Proteomes" id="UP000441797"/>
    </source>
</evidence>
<dbReference type="PROSITE" id="PS50943">
    <property type="entry name" value="HTH_CROC1"/>
    <property type="match status" value="1"/>
</dbReference>
<gene>
    <name evidence="2" type="ORF">BWI75_25305</name>
</gene>
<dbReference type="EMBL" id="NAPY01000087">
    <property type="protein sequence ID" value="MUL39495.1"/>
    <property type="molecule type" value="Genomic_DNA"/>
</dbReference>
<dbReference type="InterPro" id="IPR001387">
    <property type="entry name" value="Cro/C1-type_HTH"/>
</dbReference>
<dbReference type="InterPro" id="IPR039554">
    <property type="entry name" value="HigA2-like_HTH"/>
</dbReference>
<keyword evidence="3" id="KW-1185">Reference proteome</keyword>
<feature type="domain" description="HTH cro/C1-type" evidence="1">
    <location>
        <begin position="32"/>
        <end position="86"/>
    </location>
</feature>
<dbReference type="SMART" id="SM00530">
    <property type="entry name" value="HTH_XRE"/>
    <property type="match status" value="1"/>
</dbReference>
<dbReference type="SUPFAM" id="SSF47413">
    <property type="entry name" value="lambda repressor-like DNA-binding domains"/>
    <property type="match status" value="1"/>
</dbReference>
<organism evidence="2 3">
    <name type="scientific">Gloeocapsopsis dulcis AAB1 = 1H9</name>
    <dbReference type="NCBI Taxonomy" id="1433147"/>
    <lineage>
        <taxon>Bacteria</taxon>
        <taxon>Bacillati</taxon>
        <taxon>Cyanobacteriota</taxon>
        <taxon>Cyanophyceae</taxon>
        <taxon>Oscillatoriophycideae</taxon>
        <taxon>Chroococcales</taxon>
        <taxon>Chroococcaceae</taxon>
        <taxon>Gloeocapsopsis</taxon>
        <taxon>Gloeocapsopsis dulcis</taxon>
    </lineage>
</organism>
<proteinExistence type="predicted"/>
<name>A0A6N8G5S7_9CHRO</name>
<dbReference type="AlphaFoldDB" id="A0A6N8G5S7"/>
<protein>
    <submittedName>
        <fullName evidence="2">Transcriptional regulator</fullName>
    </submittedName>
</protein>
<evidence type="ECO:0000259" key="1">
    <source>
        <dbReference type="PROSITE" id="PS50943"/>
    </source>
</evidence>
<dbReference type="GO" id="GO:0003677">
    <property type="term" value="F:DNA binding"/>
    <property type="evidence" value="ECO:0007669"/>
    <property type="project" value="InterPro"/>
</dbReference>
<dbReference type="RefSeq" id="WP_105222382.1">
    <property type="nucleotide sequence ID" value="NZ_CAWNSU010000013.1"/>
</dbReference>
<dbReference type="InterPro" id="IPR010982">
    <property type="entry name" value="Lambda_DNA-bd_dom_sf"/>
</dbReference>
<dbReference type="OrthoDB" id="9795596at2"/>
<reference evidence="2 3" key="1">
    <citation type="journal article" date="2019" name="Front. Microbiol.">
        <title>Genomic Features for Desiccation Tolerance and Sugar Biosynthesis in the Extremophile Gloeocapsopsis sp. UTEX B3054.</title>
        <authorList>
            <person name="Urrejola C."/>
            <person name="Alcorta J."/>
            <person name="Salas L."/>
            <person name="Vasquez M."/>
            <person name="Polz M.F."/>
            <person name="Vicuna R."/>
            <person name="Diez B."/>
        </authorList>
    </citation>
    <scope>NUCLEOTIDE SEQUENCE [LARGE SCALE GENOMIC DNA]</scope>
    <source>
        <strain evidence="2 3">1H9</strain>
    </source>
</reference>
<dbReference type="CDD" id="cd00093">
    <property type="entry name" value="HTH_XRE"/>
    <property type="match status" value="1"/>
</dbReference>
<dbReference type="Pfam" id="PF13744">
    <property type="entry name" value="HTH_37"/>
    <property type="match status" value="1"/>
</dbReference>
<sequence>MALKFYESPFHASEAPEVASKSVLKADMTIMIRDIIEQQGWTQKEAAERLGVTQPRISDVVNGKIDKFTLDILFSMLDKLGFKAEFTFGNIEEASIKIHKVLAVA</sequence>
<evidence type="ECO:0000313" key="2">
    <source>
        <dbReference type="EMBL" id="MUL39495.1"/>
    </source>
</evidence>